<dbReference type="RefSeq" id="YP_195261.1">
    <property type="nucleotide sequence ID" value="NC_006820.1"/>
</dbReference>
<sequence length="314" mass="37341">MTQTPIVRRPLLQMDLVNQYVAISRPGLADNQNIANSDRNLRKVEISDEMKQKFLETIGSFWHTPEDQLEVFSYYSDGKYFCQRQRQKYDFERDSVFWSDYSFTGASDQQANDLYNVALATFYVEQKRKVEFAIEKIQKVEKEITFFETKYLKRKREKKLLLNATDWRVLPDVEDNYPGEKDRWIAWRKKIRSIDVPNPENFDTMLDFAKSLFKMTYPIDPELYMDKYPEGLDENGNPAPEFMDPNDANQWVSYDDDASKDFVNDRVINAMIYAKQRDNKKVIVQQQIRDIIRDMKVEEIFPDFDSSLFVTEDD</sequence>
<evidence type="ECO:0000313" key="5">
    <source>
        <dbReference type="Proteomes" id="UP000246186"/>
    </source>
</evidence>
<evidence type="ECO:0000256" key="1">
    <source>
        <dbReference type="SAM" id="Coils"/>
    </source>
</evidence>
<reference evidence="3 5" key="3">
    <citation type="journal article" date="2015" name="PLoS ONE">
        <title>Spontaneous Deletion of an "ORFanage" Region Facilitates Host Adaptation in a "Photosynthetic" Cyanophage.</title>
        <authorList>
            <person name="Puxty R.J."/>
            <person name="Perez-Sepulveda B."/>
            <person name="Rihtman B."/>
            <person name="Evans D.J."/>
            <person name="Millard A.D."/>
            <person name="Scanlan D.J."/>
        </authorList>
    </citation>
    <scope>NUCLEOTIDE SEQUENCE [LARGE SCALE GENOMIC DNA]</scope>
</reference>
<reference evidence="2 4" key="2">
    <citation type="journal article" date="2005" name="J. Bacteriol.">
        <title>The genome of S-PM2, a 'photosynthetic' T4-type bacteriophage that infects marine Synechococcus strains.</title>
        <authorList>
            <person name="Mann N.H."/>
            <person name="Clokie M.R."/>
            <person name="Millard A."/>
            <person name="Cook A."/>
            <person name="Wilson W.H."/>
            <person name="Wheatley P.J."/>
            <person name="Letarov A."/>
            <person name="Krisch H.M."/>
        </authorList>
    </citation>
    <scope>NUCLEOTIDE SEQUENCE</scope>
</reference>
<dbReference type="EMBL" id="AJ630128">
    <property type="protein sequence ID" value="CAF34291.1"/>
    <property type="molecule type" value="Genomic_DNA"/>
</dbReference>
<feature type="coiled-coil region" evidence="1">
    <location>
        <begin position="123"/>
        <end position="150"/>
    </location>
</feature>
<keyword evidence="1" id="KW-0175">Coiled coil</keyword>
<evidence type="ECO:0000313" key="2">
    <source>
        <dbReference type="EMBL" id="CAF34291.1"/>
    </source>
</evidence>
<reference evidence="2 4" key="1">
    <citation type="journal article" date="2004" name="Proc. Natl. Acad. Sci. U.S.A.">
        <title>Genetic organization of the psbAD region in phages infecting marine Synechococcus strains.</title>
        <authorList>
            <person name="Millard A."/>
            <person name="Clokie M.R."/>
            <person name="Shub D.A."/>
            <person name="Mann N.H."/>
        </authorList>
    </citation>
    <scope>NUCLEOTIDE SEQUENCE [LARGE SCALE GENOMIC DNA]</scope>
</reference>
<dbReference type="Proteomes" id="UP000000994">
    <property type="component" value="Segment"/>
</dbReference>
<evidence type="ECO:0000313" key="4">
    <source>
        <dbReference type="Proteomes" id="UP000000994"/>
    </source>
</evidence>
<dbReference type="Proteomes" id="UP000246186">
    <property type="component" value="Genome"/>
</dbReference>
<organism evidence="2 4">
    <name type="scientific">Synechococcus phage S-PM2</name>
    <dbReference type="NCBI Taxonomy" id="238854"/>
    <lineage>
        <taxon>Viruses</taxon>
        <taxon>Duplodnaviria</taxon>
        <taxon>Heunggongvirae</taxon>
        <taxon>Uroviricota</taxon>
        <taxon>Caudoviricetes</taxon>
        <taxon>Pantevenvirales</taxon>
        <taxon>Kyanoviridae</taxon>
        <taxon>Nodensvirus</taxon>
        <taxon>Nodensvirus spm2</taxon>
    </lineage>
</organism>
<protein>
    <submittedName>
        <fullName evidence="2">Hypothetical-Protein / belonging to T4-LIKE GC: 741</fullName>
    </submittedName>
</protein>
<organismHost>
    <name type="scientific">Synechococcus</name>
    <dbReference type="NCBI Taxonomy" id="1129"/>
</organismHost>
<proteinExistence type="predicted"/>
<accession>Q5GQB1</accession>
<name>Q5GQB1_BPSYP</name>
<evidence type="ECO:0000313" key="3">
    <source>
        <dbReference type="EMBL" id="CFW42463.1"/>
    </source>
</evidence>
<dbReference type="OrthoDB" id="12705at10239"/>
<gene>
    <name evidence="3" type="ORF">S-PM2d226</name>
    <name evidence="2" type="ORF">S-PM2p226</name>
</gene>
<reference evidence="3" key="4">
    <citation type="submission" date="2015-02" db="EMBL/GenBank/DDBJ databases">
        <authorList>
            <person name="Chooi Y.-H."/>
        </authorList>
    </citation>
    <scope>NUCLEOTIDE SEQUENCE</scope>
</reference>
<dbReference type="KEGG" id="vg:3260516"/>
<dbReference type="EMBL" id="LN828717">
    <property type="protein sequence ID" value="CFW42463.1"/>
    <property type="molecule type" value="Genomic_DNA"/>
</dbReference>
<keyword evidence="4" id="KW-1185">Reference proteome</keyword>